<sequence length="259" mass="27324">MLDLSGRKGLVIGIANEHSLAWPAALHFRQAGADLAMTYVGDRARPHVAPLADRIGASLFLPCDVGRDRDLDAVFDAIAKEWGRIDFVLHAVGKVRPEDLRGRLTDCSAEGFAEAMTVSVHSLIRMAHLAEPLMTDGGSLITLSYLGAERVVEHYNVMGPVKAALEASVRYLAHELGPKGIRVNAISAGPAATRAASGLVGSGDLLTASARVAPLRRNIDTDEVGRTALLLASDYTAAVTGEVLHVDAGVHIESPVSAL</sequence>
<gene>
    <name evidence="12" type="ORF">ATO11_04040</name>
</gene>
<evidence type="ECO:0000256" key="5">
    <source>
        <dbReference type="ARBA" id="ARBA00023002"/>
    </source>
</evidence>
<dbReference type="Gene3D" id="3.40.50.720">
    <property type="entry name" value="NAD(P)-binding Rossmann-like Domain"/>
    <property type="match status" value="1"/>
</dbReference>
<dbReference type="Proteomes" id="UP000036938">
    <property type="component" value="Unassembled WGS sequence"/>
</dbReference>
<reference evidence="12 13" key="1">
    <citation type="journal article" date="2015" name="Int. J. Syst. Evol. Microbiol.">
        <title>Aestuariivita atlantica sp. nov., isolated from deep sea sediment of the Atlantic Ocean.</title>
        <authorList>
            <person name="Li G."/>
            <person name="Lai Q."/>
            <person name="Du Y."/>
            <person name="Liu X."/>
            <person name="Sun F."/>
            <person name="Shao Z."/>
        </authorList>
    </citation>
    <scope>NUCLEOTIDE SEQUENCE [LARGE SCALE GENOMIC DNA]</scope>
    <source>
        <strain evidence="12 13">22II-S11-z3</strain>
    </source>
</reference>
<proteinExistence type="inferred from homology"/>
<dbReference type="PIRSF" id="PIRSF000094">
    <property type="entry name" value="Enoyl-ACP_rdct"/>
    <property type="match status" value="1"/>
</dbReference>
<keyword evidence="6" id="KW-0443">Lipid metabolism</keyword>
<feature type="binding site" evidence="11">
    <location>
        <position position="13"/>
    </location>
    <ligand>
        <name>NAD(+)</name>
        <dbReference type="ChEBI" id="CHEBI:57540"/>
    </ligand>
</feature>
<feature type="binding site" evidence="11">
    <location>
        <position position="162"/>
    </location>
    <ligand>
        <name>NAD(+)</name>
        <dbReference type="ChEBI" id="CHEBI:57540"/>
    </ligand>
</feature>
<keyword evidence="13" id="KW-1185">Reference proteome</keyword>
<protein>
    <recommendedName>
        <fullName evidence="9">Enoyl-[acyl-carrier-protein] reductase [NADH]</fullName>
        <ecNumber evidence="9">1.3.1.9</ecNumber>
    </recommendedName>
</protein>
<dbReference type="OrthoDB" id="9803628at2"/>
<dbReference type="PANTHER" id="PTHR43159:SF2">
    <property type="entry name" value="ENOYL-[ACYL-CARRIER-PROTEIN] REDUCTASE [NADH], CHLOROPLASTIC"/>
    <property type="match status" value="1"/>
</dbReference>
<dbReference type="Gene3D" id="1.10.8.400">
    <property type="entry name" value="Enoyl acyl carrier protein reductase"/>
    <property type="match status" value="1"/>
</dbReference>
<comment type="pathway">
    <text evidence="1">Lipid metabolism; fatty acid biosynthesis.</text>
</comment>
<dbReference type="NCBIfam" id="NF005717">
    <property type="entry name" value="PRK07533.1"/>
    <property type="match status" value="1"/>
</dbReference>
<dbReference type="InterPro" id="IPR002347">
    <property type="entry name" value="SDR_fam"/>
</dbReference>
<dbReference type="GO" id="GO:0004318">
    <property type="term" value="F:enoyl-[acyl-carrier-protein] reductase (NADH) activity"/>
    <property type="evidence" value="ECO:0007669"/>
    <property type="project" value="UniProtKB-EC"/>
</dbReference>
<comment type="caution">
    <text evidence="12">The sequence shown here is derived from an EMBL/GenBank/DDBJ whole genome shotgun (WGS) entry which is preliminary data.</text>
</comment>
<dbReference type="PANTHER" id="PTHR43159">
    <property type="entry name" value="ENOYL-[ACYL-CARRIER-PROTEIN] REDUCTASE"/>
    <property type="match status" value="1"/>
</dbReference>
<evidence type="ECO:0000313" key="13">
    <source>
        <dbReference type="Proteomes" id="UP000036938"/>
    </source>
</evidence>
<dbReference type="UniPathway" id="UPA00094"/>
<dbReference type="InterPro" id="IPR014358">
    <property type="entry name" value="Enoyl-ACP_Rdtase_NADH"/>
</dbReference>
<dbReference type="EMBL" id="AQQZ01000002">
    <property type="protein sequence ID" value="KNG95035.1"/>
    <property type="molecule type" value="Genomic_DNA"/>
</dbReference>
<comment type="similarity">
    <text evidence="2 9">Belongs to the short-chain dehydrogenases/reductases (SDR) family. FabI subfamily.</text>
</comment>
<keyword evidence="5 9" id="KW-0560">Oxidoreductase</keyword>
<evidence type="ECO:0000256" key="1">
    <source>
        <dbReference type="ARBA" id="ARBA00005194"/>
    </source>
</evidence>
<evidence type="ECO:0000256" key="9">
    <source>
        <dbReference type="PIRNR" id="PIRNR000094"/>
    </source>
</evidence>
<feature type="binding site" evidence="11">
    <location>
        <position position="92"/>
    </location>
    <ligand>
        <name>NAD(+)</name>
        <dbReference type="ChEBI" id="CHEBI:57540"/>
    </ligand>
</feature>
<dbReference type="EC" id="1.3.1.9" evidence="9"/>
<dbReference type="CDD" id="cd05372">
    <property type="entry name" value="ENR_SDR"/>
    <property type="match status" value="1"/>
</dbReference>
<comment type="catalytic activity">
    <reaction evidence="8 9">
        <text>a 2,3-saturated acyl-[ACP] + NAD(+) = a (2E)-enoyl-[ACP] + NADH + H(+)</text>
        <dbReference type="Rhea" id="RHEA:10240"/>
        <dbReference type="Rhea" id="RHEA-COMP:9925"/>
        <dbReference type="Rhea" id="RHEA-COMP:9926"/>
        <dbReference type="ChEBI" id="CHEBI:15378"/>
        <dbReference type="ChEBI" id="CHEBI:57540"/>
        <dbReference type="ChEBI" id="CHEBI:57945"/>
        <dbReference type="ChEBI" id="CHEBI:78784"/>
        <dbReference type="ChEBI" id="CHEBI:78785"/>
        <dbReference type="EC" id="1.3.1.9"/>
    </reaction>
</comment>
<keyword evidence="3 9" id="KW-0444">Lipid biosynthesis</keyword>
<feature type="active site" description="Proton acceptor" evidence="10">
    <location>
        <position position="155"/>
    </location>
</feature>
<evidence type="ECO:0000256" key="3">
    <source>
        <dbReference type="ARBA" id="ARBA00022516"/>
    </source>
</evidence>
<evidence type="ECO:0000256" key="2">
    <source>
        <dbReference type="ARBA" id="ARBA00009233"/>
    </source>
</evidence>
<dbReference type="PATRIC" id="fig|1317121.7.peg.1179"/>
<evidence type="ECO:0000256" key="8">
    <source>
        <dbReference type="ARBA" id="ARBA00048572"/>
    </source>
</evidence>
<evidence type="ECO:0000256" key="11">
    <source>
        <dbReference type="PIRSR" id="PIRSR000094-3"/>
    </source>
</evidence>
<organism evidence="12 13">
    <name type="scientific">Pseudaestuariivita atlantica</name>
    <dbReference type="NCBI Taxonomy" id="1317121"/>
    <lineage>
        <taxon>Bacteria</taxon>
        <taxon>Pseudomonadati</taxon>
        <taxon>Pseudomonadota</taxon>
        <taxon>Alphaproteobacteria</taxon>
        <taxon>Rhodobacterales</taxon>
        <taxon>Paracoccaceae</taxon>
        <taxon>Pseudaestuariivita</taxon>
    </lineage>
</organism>
<evidence type="ECO:0000256" key="6">
    <source>
        <dbReference type="ARBA" id="ARBA00023098"/>
    </source>
</evidence>
<dbReference type="InterPro" id="IPR036291">
    <property type="entry name" value="NAD(P)-bd_dom_sf"/>
</dbReference>
<keyword evidence="4" id="KW-0276">Fatty acid metabolism</keyword>
<dbReference type="SUPFAM" id="SSF51735">
    <property type="entry name" value="NAD(P)-binding Rossmann-fold domains"/>
    <property type="match status" value="1"/>
</dbReference>
<keyword evidence="9 11" id="KW-0520">NAD</keyword>
<name>A0A0L1JTG4_9RHOB</name>
<dbReference type="AlphaFoldDB" id="A0A0L1JTG4"/>
<keyword evidence="7 9" id="KW-0275">Fatty acid biosynthesis</keyword>
<evidence type="ECO:0000256" key="10">
    <source>
        <dbReference type="PIRSR" id="PIRSR000094-1"/>
    </source>
</evidence>
<feature type="active site" description="Proton acceptor" evidence="10">
    <location>
        <position position="145"/>
    </location>
</feature>
<evidence type="ECO:0000256" key="4">
    <source>
        <dbReference type="ARBA" id="ARBA00022832"/>
    </source>
</evidence>
<evidence type="ECO:0000256" key="7">
    <source>
        <dbReference type="ARBA" id="ARBA00023160"/>
    </source>
</evidence>
<dbReference type="STRING" id="1317121.ATO11_04040"/>
<evidence type="ECO:0000313" key="12">
    <source>
        <dbReference type="EMBL" id="KNG95035.1"/>
    </source>
</evidence>
<dbReference type="GO" id="GO:0006633">
    <property type="term" value="P:fatty acid biosynthetic process"/>
    <property type="evidence" value="ECO:0007669"/>
    <property type="project" value="UniProtKB-UniPathway"/>
</dbReference>
<dbReference type="Pfam" id="PF13561">
    <property type="entry name" value="adh_short_C2"/>
    <property type="match status" value="1"/>
</dbReference>
<dbReference type="PRINTS" id="PR00081">
    <property type="entry name" value="GDHRDH"/>
</dbReference>
<feature type="binding site" evidence="11">
    <location>
        <begin position="64"/>
        <end position="65"/>
    </location>
    <ligand>
        <name>NAD(+)</name>
        <dbReference type="ChEBI" id="CHEBI:57540"/>
    </ligand>
</feature>
<accession>A0A0L1JTG4</accession>